<feature type="region of interest" description="Disordered" evidence="1">
    <location>
        <begin position="1457"/>
        <end position="1478"/>
    </location>
</feature>
<feature type="compositionally biased region" description="Basic and acidic residues" evidence="1">
    <location>
        <begin position="582"/>
        <end position="602"/>
    </location>
</feature>
<organism evidence="2 3">
    <name type="scientific">Chaetoceros tenuissimus</name>
    <dbReference type="NCBI Taxonomy" id="426638"/>
    <lineage>
        <taxon>Eukaryota</taxon>
        <taxon>Sar</taxon>
        <taxon>Stramenopiles</taxon>
        <taxon>Ochrophyta</taxon>
        <taxon>Bacillariophyta</taxon>
        <taxon>Coscinodiscophyceae</taxon>
        <taxon>Chaetocerotophycidae</taxon>
        <taxon>Chaetocerotales</taxon>
        <taxon>Chaetocerotaceae</taxon>
        <taxon>Chaetoceros</taxon>
    </lineage>
</organism>
<evidence type="ECO:0000313" key="3">
    <source>
        <dbReference type="Proteomes" id="UP001054902"/>
    </source>
</evidence>
<dbReference type="Proteomes" id="UP001054902">
    <property type="component" value="Unassembled WGS sequence"/>
</dbReference>
<accession>A0AAD3CXN0</accession>
<feature type="region of interest" description="Disordered" evidence="1">
    <location>
        <begin position="582"/>
        <end position="612"/>
    </location>
</feature>
<gene>
    <name evidence="2" type="ORF">CTEN210_10532</name>
</gene>
<dbReference type="EMBL" id="BLLK01000047">
    <property type="protein sequence ID" value="GFH54056.1"/>
    <property type="molecule type" value="Genomic_DNA"/>
</dbReference>
<proteinExistence type="predicted"/>
<comment type="caution">
    <text evidence="2">The sequence shown here is derived from an EMBL/GenBank/DDBJ whole genome shotgun (WGS) entry which is preliminary data.</text>
</comment>
<sequence length="1478" mass="171206">MTNNTTRTKSGTCVCEWKECSDWTEVFKQSSKYEKLGELVCIKLDSRKGNKSDESKYNDKKLMFEKYMKVLCVHLRIDYKGISDRTQVWVAKHHFPWAPILEDEIRYFRTPISLEKARKYGISVVPDRRNIAIESKRENKYFFVPNVAKNAVKKVADELAEGYLNHRAARVQSRSTPAKSSIAENDQNIVSPQSDVIKVSKIRDYIASVSTLTQMMEFIVDSHLSNISADNPYDVDKFNSSLHANPHYSNISKLLKDFYRCKGSVFVKKESEMAVYYCKGHGDESKCMKTVFYRKLRKGIVPLCLKCKREKHNDTKRSTRKRKAGEAWSEHDSKVNITVLSPGSRAKRLRQNRYIKHNLQFKLKAALSNQPHIELDRENRKDEQIMKLIEGASRASSNDYKKFRAMMIESLSSNIATKQKNEHSKDDSDPSIANFVDDILNKIRNFRLVQEGKKSSVRYTAREIRLALSLYNMNPAAYKDLRDSSLCIYPSETQIKGWRKKSAVEDGVDPSIYGRLRERLNIQNTKETEYVQLLVDEMKLQSGIYTNIMNNKVVGIVPVGNSLEDIRKEIHDTTKELVQEMQMEDKRNEEGYDDKNKSDKKPKSQQSTDNGNFVPALYVNQWRIRTAFNKSANVEFFFNDGSLSGNEILYQLLHVCNQLNNVNIVVLLLLFDAGGSNSRLASLLRNGVELPSEMIWLNESMISFTDPTGYKRTRVGISHCSTHGLKALRNAFLASSKQDSTARYFRSRDGIRFTWNGCVTECFYRDRQNLQQDTMLTMDSVFPNHWNKMRVGEALRVFSEKTLVEQFMTIGQELNCFNELLFSGNRNENKDIIAMYKKRLRILRGVISSKLEEVSENVKEMFAGLEFSVYVACIFNERFMNKGQSITRENIDQLEDEMKSNLEYFKDWILSAYDQKGTDLYRGQKDKWTECCIDKKTYNNLRIQICGFFFFARKLLQHDERVKYIPFLFSNTSSLESFFSQIRARNADTPQKYCAAVSALETKKTMDALRQQQNRMYAGTVHENEIQVATFGFNESVQSTYKLRSAIVDSWLSKSSNVRKTTYNQPIPILDEISLQNYLNDYRGRKKAEDFSLYKDSFRRIVDILKQKTLKTSFLDILIEETPFKKSAVASIDSGSTTQEWFQRLFSISDIGILHKFDCACQKVVSKCLQLLRDSIMFSKQSCFSSFWYGLYYSIDKENFLKDGGPFSQLPQELHGNQCGLYMIIENLFKLVEKWLVDETRSNSDKKCENQNDKEESIDSRNSRITNFVGFAVYSLIRHYGSLERKAQVNEEKESEKEFNEIGTYLRRMRILHEDALLNVDYLKRMYSPHDQMLNHGGRTLISPEFFNFATILTSLCDEELSMSKISERGTAYLSEGIRNMKENEELRKSFEQFNADVSVPVKIHLDSIYKILVEKTARSRSNYELGRYREKNIGQYAKDSVTAAHRAVLKINYGERSAKASSAKADKELEDRKNKAK</sequence>
<feature type="compositionally biased region" description="Basic and acidic residues" evidence="1">
    <location>
        <begin position="1465"/>
        <end position="1478"/>
    </location>
</feature>
<keyword evidence="3" id="KW-1185">Reference proteome</keyword>
<evidence type="ECO:0000313" key="2">
    <source>
        <dbReference type="EMBL" id="GFH54056.1"/>
    </source>
</evidence>
<evidence type="ECO:0000256" key="1">
    <source>
        <dbReference type="SAM" id="MobiDB-lite"/>
    </source>
</evidence>
<name>A0AAD3CXN0_9STRA</name>
<protein>
    <submittedName>
        <fullName evidence="2">Uncharacterized protein</fullName>
    </submittedName>
</protein>
<reference evidence="2 3" key="1">
    <citation type="journal article" date="2021" name="Sci. Rep.">
        <title>The genome of the diatom Chaetoceros tenuissimus carries an ancient integrated fragment of an extant virus.</title>
        <authorList>
            <person name="Hongo Y."/>
            <person name="Kimura K."/>
            <person name="Takaki Y."/>
            <person name="Yoshida Y."/>
            <person name="Baba S."/>
            <person name="Kobayashi G."/>
            <person name="Nagasaki K."/>
            <person name="Hano T."/>
            <person name="Tomaru Y."/>
        </authorList>
    </citation>
    <scope>NUCLEOTIDE SEQUENCE [LARGE SCALE GENOMIC DNA]</scope>
    <source>
        <strain evidence="2 3">NIES-3715</strain>
    </source>
</reference>